<dbReference type="AlphaFoldDB" id="K9YM78"/>
<proteinExistence type="predicted"/>
<keyword evidence="1" id="KW-1133">Transmembrane helix</keyword>
<feature type="transmembrane region" description="Helical" evidence="1">
    <location>
        <begin position="120"/>
        <end position="138"/>
    </location>
</feature>
<evidence type="ECO:0000313" key="4">
    <source>
        <dbReference type="Proteomes" id="UP000010483"/>
    </source>
</evidence>
<feature type="transmembrane region" description="Helical" evidence="1">
    <location>
        <begin position="12"/>
        <end position="31"/>
    </location>
</feature>
<keyword evidence="1" id="KW-0472">Membrane</keyword>
<dbReference type="Pfam" id="PF21001">
    <property type="entry name" value="YqiJ_N"/>
    <property type="match status" value="1"/>
</dbReference>
<dbReference type="STRING" id="292563.Cyast_2023"/>
<evidence type="ECO:0000259" key="2">
    <source>
        <dbReference type="Pfam" id="PF21001"/>
    </source>
</evidence>
<feature type="transmembrane region" description="Helical" evidence="1">
    <location>
        <begin position="88"/>
        <end position="108"/>
    </location>
</feature>
<organism evidence="3 4">
    <name type="scientific">Cyanobacterium stanieri (strain ATCC 29140 / PCC 7202)</name>
    <dbReference type="NCBI Taxonomy" id="292563"/>
    <lineage>
        <taxon>Bacteria</taxon>
        <taxon>Bacillati</taxon>
        <taxon>Cyanobacteriota</taxon>
        <taxon>Cyanophyceae</taxon>
        <taxon>Oscillatoriophycideae</taxon>
        <taxon>Chroococcales</taxon>
        <taxon>Geminocystaceae</taxon>
        <taxon>Cyanobacterium</taxon>
    </lineage>
</organism>
<dbReference type="KEGG" id="csn:Cyast_2023"/>
<name>K9YM78_CYASC</name>
<sequence length="243" mass="26595">MLLFDINNLTYWIFLGIGVFLFLLVIISGGGEDQDIDTDADFDLDADADFDADAEAESNFDADMEADESLEGNFLLFLSWFGVGKSPLLILLAIDFSSWGVIGWFLNVTIGGVMGEIPQGLIALAIFVVSLAISLWIGRILSNPIGKIFANFGEEIDGERLIGCTGHVISSKLPYVVEGKVAQADVLDNARNLVTVEAALPDWAKVVPHRGQEILIIDRQQHCYIAIAKDTSDEDKWLNSNNN</sequence>
<gene>
    <name evidence="3" type="ordered locus">Cyast_2023</name>
</gene>
<dbReference type="BioCyc" id="CSTA292563:G1353-2028-MONOMER"/>
<dbReference type="EMBL" id="CP003940">
    <property type="protein sequence ID" value="AFZ47974.1"/>
    <property type="molecule type" value="Genomic_DNA"/>
</dbReference>
<evidence type="ECO:0000313" key="3">
    <source>
        <dbReference type="EMBL" id="AFZ47974.1"/>
    </source>
</evidence>
<dbReference type="InterPro" id="IPR048376">
    <property type="entry name" value="YqiJ_N"/>
</dbReference>
<reference evidence="4" key="1">
    <citation type="journal article" date="2013" name="Proc. Natl. Acad. Sci. U.S.A.">
        <title>Improving the coverage of the cyanobacterial phylum using diversity-driven genome sequencing.</title>
        <authorList>
            <person name="Shih P.M."/>
            <person name="Wu D."/>
            <person name="Latifi A."/>
            <person name="Axen S.D."/>
            <person name="Fewer D.P."/>
            <person name="Talla E."/>
            <person name="Calteau A."/>
            <person name="Cai F."/>
            <person name="Tandeau de Marsac N."/>
            <person name="Rippka R."/>
            <person name="Herdman M."/>
            <person name="Sivonen K."/>
            <person name="Coursin T."/>
            <person name="Laurent T."/>
            <person name="Goodwin L."/>
            <person name="Nolan M."/>
            <person name="Davenport K.W."/>
            <person name="Han C.S."/>
            <person name="Rubin E.M."/>
            <person name="Eisen J.A."/>
            <person name="Woyke T."/>
            <person name="Gugger M."/>
            <person name="Kerfeld C.A."/>
        </authorList>
    </citation>
    <scope>NUCLEOTIDE SEQUENCE [LARGE SCALE GENOMIC DNA]</scope>
    <source>
        <strain evidence="4">ATCC 29140 / PCC 7202</strain>
    </source>
</reference>
<feature type="domain" description="Inner membrane protein YqiJ N-terminal" evidence="2">
    <location>
        <begin position="15"/>
        <end position="132"/>
    </location>
</feature>
<dbReference type="HOGENOM" id="CLU_1128328_0_0_3"/>
<dbReference type="eggNOG" id="ENOG502ZBUS">
    <property type="taxonomic scope" value="Bacteria"/>
</dbReference>
<protein>
    <recommendedName>
        <fullName evidence="2">Inner membrane protein YqiJ N-terminal domain-containing protein</fullName>
    </recommendedName>
</protein>
<keyword evidence="1" id="KW-0812">Transmembrane</keyword>
<dbReference type="Proteomes" id="UP000010483">
    <property type="component" value="Chromosome"/>
</dbReference>
<evidence type="ECO:0000256" key="1">
    <source>
        <dbReference type="SAM" id="Phobius"/>
    </source>
</evidence>
<keyword evidence="4" id="KW-1185">Reference proteome</keyword>
<accession>K9YM78</accession>